<proteinExistence type="predicted"/>
<dbReference type="CDD" id="cd10446">
    <property type="entry name" value="GIY-YIG_unchar_1"/>
    <property type="match status" value="1"/>
</dbReference>
<feature type="domain" description="GIY-YIG" evidence="1">
    <location>
        <begin position="186"/>
        <end position="282"/>
    </location>
</feature>
<dbReference type="Pfam" id="PF01541">
    <property type="entry name" value="GIY-YIG"/>
    <property type="match status" value="1"/>
</dbReference>
<dbReference type="Proteomes" id="UP001500767">
    <property type="component" value="Unassembled WGS sequence"/>
</dbReference>
<evidence type="ECO:0000313" key="3">
    <source>
        <dbReference type="Proteomes" id="UP001500767"/>
    </source>
</evidence>
<dbReference type="EMBL" id="BAAAYR010000001">
    <property type="protein sequence ID" value="GAA3560483.1"/>
    <property type="molecule type" value="Genomic_DNA"/>
</dbReference>
<dbReference type="InterPro" id="IPR035901">
    <property type="entry name" value="GIY-YIG_endonuc_sf"/>
</dbReference>
<name>A0ABP6X2L8_9ACTN</name>
<evidence type="ECO:0000259" key="1">
    <source>
        <dbReference type="PROSITE" id="PS50164"/>
    </source>
</evidence>
<comment type="caution">
    <text evidence="2">The sequence shown here is derived from an EMBL/GenBank/DDBJ whole genome shotgun (WGS) entry which is preliminary data.</text>
</comment>
<sequence>MDVETTTLTGELTLGHVLTAAGLAASDVVALRHTYTDTGLSSPEALTAATVLEYTRWQPAKNKLGAHPPRLWLVFMADGKRRSRLFTTYANHGEVPAERADETRLFDLRPTPTLSALAGRLVVEWSRDAVNWAKPGSSAATFPVVEIADPGRVPFPGFDRVRLSYAEIQLLITDSRYSDWRTALESVQGIYLIADKTNGKLYVGKADGQERMLGRWSSYARDGHGGNVALRALADLDPSHARHFQFSILRVFGPSVPGAEVDEAESHFKEALLTRQYGLNRN</sequence>
<gene>
    <name evidence="2" type="ORF">GCM10022197_14990</name>
</gene>
<dbReference type="SUPFAM" id="SSF82771">
    <property type="entry name" value="GIY-YIG endonuclease"/>
    <property type="match status" value="1"/>
</dbReference>
<dbReference type="PROSITE" id="PS50164">
    <property type="entry name" value="GIY_YIG"/>
    <property type="match status" value="1"/>
</dbReference>
<dbReference type="Gene3D" id="3.40.1440.10">
    <property type="entry name" value="GIY-YIG endonuclease"/>
    <property type="match status" value="1"/>
</dbReference>
<evidence type="ECO:0000313" key="2">
    <source>
        <dbReference type="EMBL" id="GAA3560483.1"/>
    </source>
</evidence>
<keyword evidence="3" id="KW-1185">Reference proteome</keyword>
<organism evidence="2 3">
    <name type="scientific">Microlunatus spumicola</name>
    <dbReference type="NCBI Taxonomy" id="81499"/>
    <lineage>
        <taxon>Bacteria</taxon>
        <taxon>Bacillati</taxon>
        <taxon>Actinomycetota</taxon>
        <taxon>Actinomycetes</taxon>
        <taxon>Propionibacteriales</taxon>
        <taxon>Propionibacteriaceae</taxon>
        <taxon>Microlunatus</taxon>
    </lineage>
</organism>
<accession>A0ABP6X2L8</accession>
<reference evidence="3" key="1">
    <citation type="journal article" date="2019" name="Int. J. Syst. Evol. Microbiol.">
        <title>The Global Catalogue of Microorganisms (GCM) 10K type strain sequencing project: providing services to taxonomists for standard genome sequencing and annotation.</title>
        <authorList>
            <consortium name="The Broad Institute Genomics Platform"/>
            <consortium name="The Broad Institute Genome Sequencing Center for Infectious Disease"/>
            <person name="Wu L."/>
            <person name="Ma J."/>
        </authorList>
    </citation>
    <scope>NUCLEOTIDE SEQUENCE [LARGE SCALE GENOMIC DNA]</scope>
    <source>
        <strain evidence="3">JCM 16540</strain>
    </source>
</reference>
<dbReference type="RefSeq" id="WP_344741639.1">
    <property type="nucleotide sequence ID" value="NZ_BAAAYR010000001.1"/>
</dbReference>
<dbReference type="InterPro" id="IPR000305">
    <property type="entry name" value="GIY-YIG_endonuc"/>
</dbReference>
<protein>
    <submittedName>
        <fullName evidence="2">GIY-YIG nuclease family protein</fullName>
    </submittedName>
</protein>